<keyword evidence="4" id="KW-0694">RNA-binding</keyword>
<dbReference type="InterPro" id="IPR006225">
    <property type="entry name" value="PsdUridine_synth_RluC/D"/>
</dbReference>
<dbReference type="SUPFAM" id="SSF55174">
    <property type="entry name" value="Alpha-L RNA-binding motif"/>
    <property type="match status" value="1"/>
</dbReference>
<dbReference type="InterPro" id="IPR020103">
    <property type="entry name" value="PsdUridine_synth_cat_dom_sf"/>
</dbReference>
<dbReference type="EMBL" id="CP072384">
    <property type="protein sequence ID" value="QUC09293.1"/>
    <property type="molecule type" value="Genomic_DNA"/>
</dbReference>
<dbReference type="Proteomes" id="UP000678513">
    <property type="component" value="Chromosome"/>
</dbReference>
<dbReference type="PANTHER" id="PTHR21600:SF44">
    <property type="entry name" value="RIBOSOMAL LARGE SUBUNIT PSEUDOURIDINE SYNTHASE D"/>
    <property type="match status" value="1"/>
</dbReference>
<dbReference type="EC" id="5.4.99.-" evidence="5"/>
<dbReference type="CDD" id="cd00165">
    <property type="entry name" value="S4"/>
    <property type="match status" value="1"/>
</dbReference>
<dbReference type="InterPro" id="IPR002942">
    <property type="entry name" value="S4_RNA-bd"/>
</dbReference>
<dbReference type="NCBIfam" id="TIGR00005">
    <property type="entry name" value="rluA_subfam"/>
    <property type="match status" value="1"/>
</dbReference>
<protein>
    <recommendedName>
        <fullName evidence="5">Pseudouridine synthase</fullName>
        <ecNumber evidence="5">5.4.99.-</ecNumber>
    </recommendedName>
</protein>
<dbReference type="RefSeq" id="WP_212326649.1">
    <property type="nucleotide sequence ID" value="NZ_AP024463.1"/>
</dbReference>
<dbReference type="PANTHER" id="PTHR21600">
    <property type="entry name" value="MITOCHONDRIAL RNA PSEUDOURIDINE SYNTHASE"/>
    <property type="match status" value="1"/>
</dbReference>
<evidence type="ECO:0000259" key="6">
    <source>
        <dbReference type="SMART" id="SM00363"/>
    </source>
</evidence>
<dbReference type="Gene3D" id="3.10.290.10">
    <property type="entry name" value="RNA-binding S4 domain"/>
    <property type="match status" value="1"/>
</dbReference>
<evidence type="ECO:0000313" key="7">
    <source>
        <dbReference type="EMBL" id="QUC09293.1"/>
    </source>
</evidence>
<evidence type="ECO:0000256" key="2">
    <source>
        <dbReference type="ARBA" id="ARBA00010876"/>
    </source>
</evidence>
<proteinExistence type="inferred from homology"/>
<dbReference type="SMART" id="SM00363">
    <property type="entry name" value="S4"/>
    <property type="match status" value="1"/>
</dbReference>
<feature type="domain" description="RNA-binding S4" evidence="6">
    <location>
        <begin position="13"/>
        <end position="81"/>
    </location>
</feature>
<dbReference type="InterPro" id="IPR036986">
    <property type="entry name" value="S4_RNA-bd_sf"/>
</dbReference>
<dbReference type="Pfam" id="PF00849">
    <property type="entry name" value="PseudoU_synth_2"/>
    <property type="match status" value="1"/>
</dbReference>
<evidence type="ECO:0000313" key="8">
    <source>
        <dbReference type="Proteomes" id="UP000678513"/>
    </source>
</evidence>
<evidence type="ECO:0000256" key="1">
    <source>
        <dbReference type="ARBA" id="ARBA00000073"/>
    </source>
</evidence>
<evidence type="ECO:0000256" key="5">
    <source>
        <dbReference type="RuleBase" id="RU362028"/>
    </source>
</evidence>
<dbReference type="SUPFAM" id="SSF55120">
    <property type="entry name" value="Pseudouridine synthase"/>
    <property type="match status" value="1"/>
</dbReference>
<dbReference type="InterPro" id="IPR050188">
    <property type="entry name" value="RluA_PseudoU_synthase"/>
</dbReference>
<sequence length="306" mass="32610">MTVFLVPDALAGERIDVAAARVTGHSRSRIAELIASGGVLLDGEAVGRASRTVAGGSMLELVTDPRPTHAVTRPRLADGLEIIHEDRDIVVVDKPAGVAAHPSLGWEGPSVTEHLAAAGVAIATSGAPERQGVVSRLDVGTSGLMVLARSERAYSVLKQAFRDKAVDKTYQALVQGHPDPFSGTIDAPIGRHPGHEWKMAIVEGGRESVTHYEALEAHRAATLVEVSLETGRTHQIRVHFAAIGHPCCGDPLYGSDPVLASRLGLERQWLHATRLAFEHPVDGDRVEFESKPPQDLEHALGEVRAG</sequence>
<dbReference type="PROSITE" id="PS50889">
    <property type="entry name" value="S4"/>
    <property type="match status" value="1"/>
</dbReference>
<dbReference type="Gene3D" id="3.30.2350.10">
    <property type="entry name" value="Pseudouridine synthase"/>
    <property type="match status" value="1"/>
</dbReference>
<dbReference type="InterPro" id="IPR006145">
    <property type="entry name" value="PsdUridine_synth_RsuA/RluA"/>
</dbReference>
<comment type="function">
    <text evidence="5">Responsible for synthesis of pseudouridine from uracil.</text>
</comment>
<gene>
    <name evidence="7" type="ORF">J5A65_06140</name>
</gene>
<comment type="catalytic activity">
    <reaction evidence="1 5">
        <text>a uridine in RNA = a pseudouridine in RNA</text>
        <dbReference type="Rhea" id="RHEA:48348"/>
        <dbReference type="Rhea" id="RHEA-COMP:12068"/>
        <dbReference type="Rhea" id="RHEA-COMP:12069"/>
        <dbReference type="ChEBI" id="CHEBI:65314"/>
        <dbReference type="ChEBI" id="CHEBI:65315"/>
    </reaction>
</comment>
<evidence type="ECO:0000256" key="3">
    <source>
        <dbReference type="ARBA" id="ARBA00023235"/>
    </source>
</evidence>
<reference evidence="7 8" key="1">
    <citation type="submission" date="2021-03" db="EMBL/GenBank/DDBJ databases">
        <title>Human Oral Microbial Genomes.</title>
        <authorList>
            <person name="Johnston C.D."/>
            <person name="Chen T."/>
            <person name="Dewhirst F.E."/>
        </authorList>
    </citation>
    <scope>NUCLEOTIDE SEQUENCE [LARGE SCALE GENOMIC DNA]</scope>
    <source>
        <strain evidence="7 8">DSMZ 100122</strain>
    </source>
</reference>
<comment type="similarity">
    <text evidence="2 5">Belongs to the pseudouridine synthase RluA family.</text>
</comment>
<keyword evidence="3 5" id="KW-0413">Isomerase</keyword>
<dbReference type="CDD" id="cd02869">
    <property type="entry name" value="PseudoU_synth_RluA_like"/>
    <property type="match status" value="1"/>
</dbReference>
<keyword evidence="8" id="KW-1185">Reference proteome</keyword>
<organism evidence="7 8">
    <name type="scientific">Arachnia rubra</name>
    <dbReference type="NCBI Taxonomy" id="1547448"/>
    <lineage>
        <taxon>Bacteria</taxon>
        <taxon>Bacillati</taxon>
        <taxon>Actinomycetota</taxon>
        <taxon>Actinomycetes</taxon>
        <taxon>Propionibacteriales</taxon>
        <taxon>Propionibacteriaceae</taxon>
        <taxon>Arachnia</taxon>
    </lineage>
</organism>
<name>A0ABX7Y9N8_9ACTN</name>
<accession>A0ABX7Y9N8</accession>
<dbReference type="Pfam" id="PF01479">
    <property type="entry name" value="S4"/>
    <property type="match status" value="1"/>
</dbReference>
<evidence type="ECO:0000256" key="4">
    <source>
        <dbReference type="PROSITE-ProRule" id="PRU00182"/>
    </source>
</evidence>